<gene>
    <name evidence="1" type="ORF">ENN04_01865</name>
</gene>
<name>A0A7C5SYU2_9AQUI</name>
<accession>A0A7C5SYU2</accession>
<comment type="caution">
    <text evidence="1">The sequence shown here is derived from an EMBL/GenBank/DDBJ whole genome shotgun (WGS) entry which is preliminary data.</text>
</comment>
<protein>
    <submittedName>
        <fullName evidence="1">Uncharacterized protein</fullName>
    </submittedName>
</protein>
<sequence length="77" mass="9052">MPIEREVPEEIKRKVLEKVSNKSLAEMAFKYIKLVEKEDGSLWVKEELPDTNNHALMFMVLACVNYTQRILRGEEIE</sequence>
<proteinExistence type="predicted"/>
<evidence type="ECO:0000313" key="1">
    <source>
        <dbReference type="EMBL" id="HHO73366.1"/>
    </source>
</evidence>
<dbReference type="EMBL" id="DSAC01000024">
    <property type="protein sequence ID" value="HHO73366.1"/>
    <property type="molecule type" value="Genomic_DNA"/>
</dbReference>
<dbReference type="AlphaFoldDB" id="A0A7C5SYU2"/>
<organism evidence="1">
    <name type="scientific">Thermocrinis ruber</name>
    <dbReference type="NCBI Taxonomy" id="75906"/>
    <lineage>
        <taxon>Bacteria</taxon>
        <taxon>Pseudomonadati</taxon>
        <taxon>Aquificota</taxon>
        <taxon>Aquificia</taxon>
        <taxon>Aquificales</taxon>
        <taxon>Aquificaceae</taxon>
        <taxon>Thermocrinis</taxon>
    </lineage>
</organism>
<reference evidence="1" key="1">
    <citation type="journal article" date="2020" name="mSystems">
        <title>Genome- and Community-Level Interaction Insights into Carbon Utilization and Element Cycling Functions of Hydrothermarchaeota in Hydrothermal Sediment.</title>
        <authorList>
            <person name="Zhou Z."/>
            <person name="Liu Y."/>
            <person name="Xu W."/>
            <person name="Pan J."/>
            <person name="Luo Z.H."/>
            <person name="Li M."/>
        </authorList>
    </citation>
    <scope>NUCLEOTIDE SEQUENCE [LARGE SCALE GENOMIC DNA]</scope>
    <source>
        <strain evidence="1">SpSt-114</strain>
    </source>
</reference>